<feature type="region of interest" description="Disordered" evidence="1">
    <location>
        <begin position="1"/>
        <end position="23"/>
    </location>
</feature>
<keyword evidence="2" id="KW-0812">Transmembrane</keyword>
<keyword evidence="2" id="KW-0472">Membrane</keyword>
<feature type="domain" description="AB hydrolase-1" evidence="3">
    <location>
        <begin position="133"/>
        <end position="238"/>
    </location>
</feature>
<sequence>MRKRSDRREKSNEVHRATSHVDGQERQSSRSAWCVRIFTQLVVALGILYYTILFVLRLFPGSLSHPAFSYAAPFFTDLGRPSDFALNHTVNLFLSPEEGITLGVWHTVPDSLWQEAQGKDPKWYLQTLQNGAPIFIYLHGNTGHRGAKHRVGVVNVLSAAGCHVLSMDYRGFGDSSGEPTEAGFTTDAVYLYQWVKARSGSSLVILWGHSLGTGVASNTAVQLQDQGTPVDGVILEGAFSRVPGGGGQHPFTWFYFRFPYFEYYFLDPMSKNKVVFPNAENVRKLRSPLLILHSEDDHLVPPHMAQELYEIARNSRNSEEHIRIVLFEGFHGYLHNGLYRDPRLPEIIKQFVYSLNT</sequence>
<dbReference type="InterPro" id="IPR029058">
    <property type="entry name" value="AB_hydrolase_fold"/>
</dbReference>
<dbReference type="PANTHER" id="PTHR12277">
    <property type="entry name" value="ALPHA/BETA HYDROLASE DOMAIN-CONTAINING PROTEIN"/>
    <property type="match status" value="1"/>
</dbReference>
<evidence type="ECO:0000313" key="5">
    <source>
        <dbReference type="Proteomes" id="UP001591681"/>
    </source>
</evidence>
<dbReference type="AlphaFoldDB" id="A0ABD1J4G5"/>
<dbReference type="PANTHER" id="PTHR12277:SF69">
    <property type="entry name" value="PROTEIN ABHD12B"/>
    <property type="match status" value="1"/>
</dbReference>
<evidence type="ECO:0000256" key="2">
    <source>
        <dbReference type="SAM" id="Phobius"/>
    </source>
</evidence>
<feature type="transmembrane region" description="Helical" evidence="2">
    <location>
        <begin position="33"/>
        <end position="59"/>
    </location>
</feature>
<dbReference type="Proteomes" id="UP001591681">
    <property type="component" value="Unassembled WGS sequence"/>
</dbReference>
<reference evidence="4 5" key="1">
    <citation type="submission" date="2024-09" db="EMBL/GenBank/DDBJ databases">
        <title>A chromosome-level genome assembly of Gray's grenadier anchovy, Coilia grayii.</title>
        <authorList>
            <person name="Fu Z."/>
        </authorList>
    </citation>
    <scope>NUCLEOTIDE SEQUENCE [LARGE SCALE GENOMIC DNA]</scope>
    <source>
        <strain evidence="4">G4</strain>
        <tissue evidence="4">Muscle</tissue>
    </source>
</reference>
<keyword evidence="5" id="KW-1185">Reference proteome</keyword>
<comment type="caution">
    <text evidence="4">The sequence shown here is derived from an EMBL/GenBank/DDBJ whole genome shotgun (WGS) entry which is preliminary data.</text>
</comment>
<name>A0ABD1J4G5_9TELE</name>
<protein>
    <recommendedName>
        <fullName evidence="3">AB hydrolase-1 domain-containing protein</fullName>
    </recommendedName>
</protein>
<feature type="compositionally biased region" description="Basic and acidic residues" evidence="1">
    <location>
        <begin position="1"/>
        <end position="16"/>
    </location>
</feature>
<proteinExistence type="predicted"/>
<dbReference type="InterPro" id="IPR000073">
    <property type="entry name" value="AB_hydrolase_1"/>
</dbReference>
<dbReference type="EMBL" id="JBHFQA010000019">
    <property type="protein sequence ID" value="KAL2082061.1"/>
    <property type="molecule type" value="Genomic_DNA"/>
</dbReference>
<gene>
    <name evidence="4" type="ORF">ACEWY4_021879</name>
</gene>
<dbReference type="SUPFAM" id="SSF53474">
    <property type="entry name" value="alpha/beta-Hydrolases"/>
    <property type="match status" value="1"/>
</dbReference>
<keyword evidence="2" id="KW-1133">Transmembrane helix</keyword>
<evidence type="ECO:0000256" key="1">
    <source>
        <dbReference type="SAM" id="MobiDB-lite"/>
    </source>
</evidence>
<evidence type="ECO:0000259" key="3">
    <source>
        <dbReference type="Pfam" id="PF00561"/>
    </source>
</evidence>
<dbReference type="Pfam" id="PF00561">
    <property type="entry name" value="Abhydrolase_1"/>
    <property type="match status" value="1"/>
</dbReference>
<organism evidence="4 5">
    <name type="scientific">Coilia grayii</name>
    <name type="common">Gray's grenadier anchovy</name>
    <dbReference type="NCBI Taxonomy" id="363190"/>
    <lineage>
        <taxon>Eukaryota</taxon>
        <taxon>Metazoa</taxon>
        <taxon>Chordata</taxon>
        <taxon>Craniata</taxon>
        <taxon>Vertebrata</taxon>
        <taxon>Euteleostomi</taxon>
        <taxon>Actinopterygii</taxon>
        <taxon>Neopterygii</taxon>
        <taxon>Teleostei</taxon>
        <taxon>Clupei</taxon>
        <taxon>Clupeiformes</taxon>
        <taxon>Clupeoidei</taxon>
        <taxon>Engraulidae</taxon>
        <taxon>Coilinae</taxon>
        <taxon>Coilia</taxon>
    </lineage>
</organism>
<dbReference type="Gene3D" id="3.40.50.1820">
    <property type="entry name" value="alpha/beta hydrolase"/>
    <property type="match status" value="1"/>
</dbReference>
<evidence type="ECO:0000313" key="4">
    <source>
        <dbReference type="EMBL" id="KAL2082061.1"/>
    </source>
</evidence>
<accession>A0ABD1J4G5</accession>